<dbReference type="AlphaFoldDB" id="A0A8H4BF30"/>
<sequence length="104" mass="11958">MSRPNGSYPPERRKQEPKHKQQSADGIKPILIILGHPPDMALFALLIILALIIMIWMWRGSFFSCSLLLLLLLCLGYRLFNVFPVMCGYSRRISKCSGFRESIF</sequence>
<evidence type="ECO:0000256" key="2">
    <source>
        <dbReference type="SAM" id="Phobius"/>
    </source>
</evidence>
<reference evidence="3 4" key="1">
    <citation type="submission" date="2019-09" db="EMBL/GenBank/DDBJ databases">
        <authorList>
            <consortium name="DOE Joint Genome Institute"/>
            <person name="Mondo S.J."/>
            <person name="Navarro-Mendoza M.I."/>
            <person name="Perez-Arques C."/>
            <person name="Panchal S."/>
            <person name="Nicolas F.E."/>
            <person name="Ganguly P."/>
            <person name="Pangilinan J."/>
            <person name="Grigoriev I."/>
            <person name="Heitman J."/>
            <person name="Sanya K."/>
            <person name="Garre V."/>
        </authorList>
    </citation>
    <scope>NUCLEOTIDE SEQUENCE [LARGE SCALE GENOMIC DNA]</scope>
    <source>
        <strain evidence="3 4">MU402</strain>
    </source>
</reference>
<accession>A0A8H4BF30</accession>
<dbReference type="EMBL" id="JAAECE010000005">
    <property type="protein sequence ID" value="KAF1800955.1"/>
    <property type="molecule type" value="Genomic_DNA"/>
</dbReference>
<keyword evidence="2" id="KW-1133">Transmembrane helix</keyword>
<feature type="region of interest" description="Disordered" evidence="1">
    <location>
        <begin position="1"/>
        <end position="23"/>
    </location>
</feature>
<dbReference type="Proteomes" id="UP000469890">
    <property type="component" value="Unassembled WGS sequence"/>
</dbReference>
<protein>
    <submittedName>
        <fullName evidence="3">Uncharacterized protein</fullName>
    </submittedName>
</protein>
<organism evidence="3 4">
    <name type="scientific">Mucor circinelloides f. lusitanicus</name>
    <name type="common">Mucor racemosus var. lusitanicus</name>
    <dbReference type="NCBI Taxonomy" id="29924"/>
    <lineage>
        <taxon>Eukaryota</taxon>
        <taxon>Fungi</taxon>
        <taxon>Fungi incertae sedis</taxon>
        <taxon>Mucoromycota</taxon>
        <taxon>Mucoromycotina</taxon>
        <taxon>Mucoromycetes</taxon>
        <taxon>Mucorales</taxon>
        <taxon>Mucorineae</taxon>
        <taxon>Mucoraceae</taxon>
        <taxon>Mucor</taxon>
    </lineage>
</organism>
<keyword evidence="2" id="KW-0812">Transmembrane</keyword>
<feature type="transmembrane region" description="Helical" evidence="2">
    <location>
        <begin position="65"/>
        <end position="86"/>
    </location>
</feature>
<comment type="caution">
    <text evidence="3">The sequence shown here is derived from an EMBL/GenBank/DDBJ whole genome shotgun (WGS) entry which is preliminary data.</text>
</comment>
<keyword evidence="2" id="KW-0472">Membrane</keyword>
<name>A0A8H4BF30_MUCCL</name>
<evidence type="ECO:0000313" key="3">
    <source>
        <dbReference type="EMBL" id="KAF1800955.1"/>
    </source>
</evidence>
<proteinExistence type="predicted"/>
<gene>
    <name evidence="3" type="ORF">FB192DRAFT_1383193</name>
</gene>
<evidence type="ECO:0000256" key="1">
    <source>
        <dbReference type="SAM" id="MobiDB-lite"/>
    </source>
</evidence>
<evidence type="ECO:0000313" key="4">
    <source>
        <dbReference type="Proteomes" id="UP000469890"/>
    </source>
</evidence>
<feature type="transmembrane region" description="Helical" evidence="2">
    <location>
        <begin position="40"/>
        <end position="58"/>
    </location>
</feature>